<dbReference type="AlphaFoldDB" id="A0A370DM30"/>
<evidence type="ECO:0000256" key="1">
    <source>
        <dbReference type="SAM" id="SignalP"/>
    </source>
</evidence>
<evidence type="ECO:0000313" key="3">
    <source>
        <dbReference type="Proteomes" id="UP000254266"/>
    </source>
</evidence>
<sequence length="221" mass="24995">MIKLTLFLPLLAFFSACSNASDNITPEFNSVYFTGLESTKVENYKEAILDYDLTSPDEKNLHFTNCTQVDALKETDVAMHEFHLYTMLKANCKALKLYTKAKASTTTYLSELLVKKNIGNLPATAYPFVNTYDKSTRANKTLSSHQKKLEYKTMDDGSIDVTTETDTLLYQILSTGDFNNDSIQDAIIRIDWHVLNAFGKGSKLVMISRLSKDDEFTEVDF</sequence>
<dbReference type="PROSITE" id="PS51257">
    <property type="entry name" value="PROKAR_LIPOPROTEIN"/>
    <property type="match status" value="1"/>
</dbReference>
<reference evidence="2 3" key="1">
    <citation type="journal article" date="2018" name="ISME J.">
        <title>Endosymbiont genomes yield clues of tubeworm success.</title>
        <authorList>
            <person name="Li Y."/>
            <person name="Liles M.R."/>
            <person name="Halanych K.M."/>
        </authorList>
    </citation>
    <scope>NUCLEOTIDE SEQUENCE [LARGE SCALE GENOMIC DNA]</scope>
    <source>
        <strain evidence="2">A1464</strain>
    </source>
</reference>
<keyword evidence="3" id="KW-1185">Reference proteome</keyword>
<protein>
    <submittedName>
        <fullName evidence="2">Uncharacterized protein</fullName>
    </submittedName>
</protein>
<keyword evidence="1" id="KW-0732">Signal</keyword>
<feature type="signal peptide" evidence="1">
    <location>
        <begin position="1"/>
        <end position="20"/>
    </location>
</feature>
<feature type="chain" id="PRO_5016852947" evidence="1">
    <location>
        <begin position="21"/>
        <end position="221"/>
    </location>
</feature>
<name>A0A370DM30_9GAMM</name>
<comment type="caution">
    <text evidence="2">The sequence shown here is derived from an EMBL/GenBank/DDBJ whole genome shotgun (WGS) entry which is preliminary data.</text>
</comment>
<proteinExistence type="predicted"/>
<accession>A0A370DM30</accession>
<dbReference type="EMBL" id="QFXC01000002">
    <property type="protein sequence ID" value="RDH85975.1"/>
    <property type="molecule type" value="Genomic_DNA"/>
</dbReference>
<organism evidence="2 3">
    <name type="scientific">endosymbiont of Galathealinum brachiosum</name>
    <dbReference type="NCBI Taxonomy" id="2200906"/>
    <lineage>
        <taxon>Bacteria</taxon>
        <taxon>Pseudomonadati</taxon>
        <taxon>Pseudomonadota</taxon>
        <taxon>Gammaproteobacteria</taxon>
        <taxon>sulfur-oxidizing symbionts</taxon>
    </lineage>
</organism>
<gene>
    <name evidence="2" type="ORF">DIZ80_00435</name>
</gene>
<evidence type="ECO:0000313" key="2">
    <source>
        <dbReference type="EMBL" id="RDH85975.1"/>
    </source>
</evidence>
<dbReference type="Proteomes" id="UP000254266">
    <property type="component" value="Unassembled WGS sequence"/>
</dbReference>